<dbReference type="AlphaFoldDB" id="A0A4R4GBN1"/>
<reference evidence="2 3" key="1">
    <citation type="journal article" date="2019" name="Nat. Microbiol.">
        <title>Genomic variation and strain-specific functional adaptation in the human gut microbiome during early life.</title>
        <authorList>
            <person name="Vatanen T."/>
            <person name="Plichta D.R."/>
            <person name="Somani J."/>
            <person name="Munch P.C."/>
            <person name="Arthur T.D."/>
            <person name="Hall A.B."/>
            <person name="Rudolf S."/>
            <person name="Oakeley E.J."/>
            <person name="Ke X."/>
            <person name="Young R.A."/>
            <person name="Haiser H.J."/>
            <person name="Kolde R."/>
            <person name="Yassour M."/>
            <person name="Luopajarvi K."/>
            <person name="Siljander H."/>
            <person name="Virtanen S.M."/>
            <person name="Ilonen J."/>
            <person name="Uibo R."/>
            <person name="Tillmann V."/>
            <person name="Mokurov S."/>
            <person name="Dorshakova N."/>
            <person name="Porter J.A."/>
            <person name="McHardy A.C."/>
            <person name="Lahdesmaki H."/>
            <person name="Vlamakis H."/>
            <person name="Huttenhower C."/>
            <person name="Knip M."/>
            <person name="Xavier R.J."/>
        </authorList>
    </citation>
    <scope>NUCLEOTIDE SEQUENCE [LARGE SCALE GENOMIC DNA]</scope>
    <source>
        <strain evidence="2 3">RJX1047</strain>
    </source>
</reference>
<name>A0A4R4GBN1_9BACT</name>
<organism evidence="2 3">
    <name type="scientific">Phocaeicola dorei</name>
    <dbReference type="NCBI Taxonomy" id="357276"/>
    <lineage>
        <taxon>Bacteria</taxon>
        <taxon>Pseudomonadati</taxon>
        <taxon>Bacteroidota</taxon>
        <taxon>Bacteroidia</taxon>
        <taxon>Bacteroidales</taxon>
        <taxon>Bacteroidaceae</taxon>
        <taxon>Phocaeicola</taxon>
    </lineage>
</organism>
<dbReference type="Proteomes" id="UP000294527">
    <property type="component" value="Unassembled WGS sequence"/>
</dbReference>
<evidence type="ECO:0000256" key="1">
    <source>
        <dbReference type="SAM" id="MobiDB-lite"/>
    </source>
</evidence>
<evidence type="ECO:0008006" key="4">
    <source>
        <dbReference type="Google" id="ProtNLM"/>
    </source>
</evidence>
<feature type="compositionally biased region" description="Basic and acidic residues" evidence="1">
    <location>
        <begin position="68"/>
        <end position="107"/>
    </location>
</feature>
<sequence length="180" mass="20069">MNKTLFKKVKDLCKDTGLSEKYLTAITEKMGGSIEDDSTDEAEIEKVANQIADVAKESQGEATRWANKAKEPKEPKEPDNDPNKRISELQAEMDKMKQEQAKKDRETAVQAALNKHGIPEWRRKGLVIPDEEDPDAYCAGLKQDLITQNLISEDPESVKTANAKNVEEASDALLESIIVK</sequence>
<dbReference type="RefSeq" id="WP_132141040.1">
    <property type="nucleotide sequence ID" value="NZ_SLTU01000003.1"/>
</dbReference>
<proteinExistence type="predicted"/>
<gene>
    <name evidence="2" type="ORF">E1I98_23035</name>
</gene>
<protein>
    <recommendedName>
        <fullName evidence="4">DUF4355 domain-containing protein</fullName>
    </recommendedName>
</protein>
<comment type="caution">
    <text evidence="2">The sequence shown here is derived from an EMBL/GenBank/DDBJ whole genome shotgun (WGS) entry which is preliminary data.</text>
</comment>
<feature type="region of interest" description="Disordered" evidence="1">
    <location>
        <begin position="55"/>
        <end position="114"/>
    </location>
</feature>
<evidence type="ECO:0000313" key="3">
    <source>
        <dbReference type="Proteomes" id="UP000294527"/>
    </source>
</evidence>
<evidence type="ECO:0000313" key="2">
    <source>
        <dbReference type="EMBL" id="TDA71756.1"/>
    </source>
</evidence>
<accession>A0A4R4GBN1</accession>
<dbReference type="EMBL" id="SLTU01000003">
    <property type="protein sequence ID" value="TDA71756.1"/>
    <property type="molecule type" value="Genomic_DNA"/>
</dbReference>